<evidence type="ECO:0000313" key="2">
    <source>
        <dbReference type="Proteomes" id="UP000288716"/>
    </source>
</evidence>
<reference evidence="1 2" key="1">
    <citation type="journal article" date="2018" name="Gigascience">
        <title>Genomes of trombidid mites reveal novel predicted allergens and laterally-transferred genes associated with secondary metabolism.</title>
        <authorList>
            <person name="Dong X."/>
            <person name="Chaisiri K."/>
            <person name="Xia D."/>
            <person name="Armstrong S.D."/>
            <person name="Fang Y."/>
            <person name="Donnelly M.J."/>
            <person name="Kadowaki T."/>
            <person name="McGarry J.W."/>
            <person name="Darby A.C."/>
            <person name="Makepeace B.L."/>
        </authorList>
    </citation>
    <scope>NUCLEOTIDE SEQUENCE [LARGE SCALE GENOMIC DNA]</scope>
    <source>
        <strain evidence="1">UoL-UT</strain>
    </source>
</reference>
<dbReference type="VEuPathDB" id="VectorBase:LDEU003604"/>
<dbReference type="AlphaFoldDB" id="A0A443SLN6"/>
<accession>A0A443SLN6</accession>
<sequence>MFSVRSLNDACLFSIDSLSVQNSSVLKARSVDNLCAKVNLEIKVLLINLTSDTNTVFRLRLNEKTQTLSNINHLQLFLRCEHCSPLITTLKLLTDSFVNETIADL</sequence>
<dbReference type="Proteomes" id="UP000288716">
    <property type="component" value="Unassembled WGS sequence"/>
</dbReference>
<evidence type="ECO:0000313" key="1">
    <source>
        <dbReference type="EMBL" id="RWS28437.1"/>
    </source>
</evidence>
<comment type="caution">
    <text evidence="1">The sequence shown here is derived from an EMBL/GenBank/DDBJ whole genome shotgun (WGS) entry which is preliminary data.</text>
</comment>
<keyword evidence="2" id="KW-1185">Reference proteome</keyword>
<proteinExistence type="predicted"/>
<protein>
    <submittedName>
        <fullName evidence="1">Uncharacterized protein</fullName>
    </submittedName>
</protein>
<dbReference type="EMBL" id="NCKV01001382">
    <property type="protein sequence ID" value="RWS28437.1"/>
    <property type="molecule type" value="Genomic_DNA"/>
</dbReference>
<name>A0A443SLN6_9ACAR</name>
<organism evidence="1 2">
    <name type="scientific">Leptotrombidium deliense</name>
    <dbReference type="NCBI Taxonomy" id="299467"/>
    <lineage>
        <taxon>Eukaryota</taxon>
        <taxon>Metazoa</taxon>
        <taxon>Ecdysozoa</taxon>
        <taxon>Arthropoda</taxon>
        <taxon>Chelicerata</taxon>
        <taxon>Arachnida</taxon>
        <taxon>Acari</taxon>
        <taxon>Acariformes</taxon>
        <taxon>Trombidiformes</taxon>
        <taxon>Prostigmata</taxon>
        <taxon>Anystina</taxon>
        <taxon>Parasitengona</taxon>
        <taxon>Trombiculoidea</taxon>
        <taxon>Trombiculidae</taxon>
        <taxon>Leptotrombidium</taxon>
    </lineage>
</organism>
<gene>
    <name evidence="1" type="ORF">B4U80_00857</name>
</gene>